<dbReference type="EMBL" id="JAIHOM010000087">
    <property type="protein sequence ID" value="MCW6037747.1"/>
    <property type="molecule type" value="Genomic_DNA"/>
</dbReference>
<comment type="caution">
    <text evidence="1">The sequence shown here is derived from an EMBL/GenBank/DDBJ whole genome shotgun (WGS) entry which is preliminary data.</text>
</comment>
<keyword evidence="2" id="KW-1185">Reference proteome</keyword>
<reference evidence="1 2" key="1">
    <citation type="submission" date="2021-08" db="EMBL/GenBank/DDBJ databases">
        <title>Draft genome sequence of Spirulina subsalsa with high tolerance to salinity and hype-accumulation of phycocyanin.</title>
        <authorList>
            <person name="Pei H."/>
            <person name="Jiang L."/>
        </authorList>
    </citation>
    <scope>NUCLEOTIDE SEQUENCE [LARGE SCALE GENOMIC DNA]</scope>
    <source>
        <strain evidence="1 2">FACHB-351</strain>
    </source>
</reference>
<name>A0ABT3L8A8_9CYAN</name>
<dbReference type="Proteomes" id="UP001526426">
    <property type="component" value="Unassembled WGS sequence"/>
</dbReference>
<organism evidence="1 2">
    <name type="scientific">Spirulina subsalsa FACHB-351</name>
    <dbReference type="NCBI Taxonomy" id="234711"/>
    <lineage>
        <taxon>Bacteria</taxon>
        <taxon>Bacillati</taxon>
        <taxon>Cyanobacteriota</taxon>
        <taxon>Cyanophyceae</taxon>
        <taxon>Spirulinales</taxon>
        <taxon>Spirulinaceae</taxon>
        <taxon>Spirulina</taxon>
    </lineage>
</organism>
<evidence type="ECO:0000313" key="2">
    <source>
        <dbReference type="Proteomes" id="UP001526426"/>
    </source>
</evidence>
<gene>
    <name evidence="1" type="ORF">K4A83_15930</name>
</gene>
<dbReference type="RefSeq" id="WP_265265615.1">
    <property type="nucleotide sequence ID" value="NZ_JAIHOM010000087.1"/>
</dbReference>
<accession>A0ABT3L8A8</accession>
<protein>
    <submittedName>
        <fullName evidence="1">Uncharacterized protein</fullName>
    </submittedName>
</protein>
<proteinExistence type="predicted"/>
<sequence length="75" mass="8608">MELQQLKVLENCQVFRRWGVLHIRCWKEDVAEAVLGTRSLLVEPIGQLRIAQKIQVSVAKNPVALFPVHSDKQFV</sequence>
<evidence type="ECO:0000313" key="1">
    <source>
        <dbReference type="EMBL" id="MCW6037747.1"/>
    </source>
</evidence>